<feature type="transmembrane region" description="Helical" evidence="13">
    <location>
        <begin position="183"/>
        <end position="203"/>
    </location>
</feature>
<dbReference type="InterPro" id="IPR003445">
    <property type="entry name" value="Cat_transpt"/>
</dbReference>
<evidence type="ECO:0000256" key="7">
    <source>
        <dbReference type="ARBA" id="ARBA00022692"/>
    </source>
</evidence>
<keyword evidence="15" id="KW-1185">Reference proteome</keyword>
<dbReference type="OrthoDB" id="9810952at2"/>
<feature type="transmembrane region" description="Helical" evidence="13">
    <location>
        <begin position="71"/>
        <end position="93"/>
    </location>
</feature>
<dbReference type="STRING" id="1630136.AS592_08095"/>
<evidence type="ECO:0000256" key="3">
    <source>
        <dbReference type="ARBA" id="ARBA00022448"/>
    </source>
</evidence>
<evidence type="ECO:0000256" key="2">
    <source>
        <dbReference type="ARBA" id="ARBA00009137"/>
    </source>
</evidence>
<evidence type="ECO:0000256" key="10">
    <source>
        <dbReference type="ARBA" id="ARBA00023065"/>
    </source>
</evidence>
<feature type="binding site" evidence="12">
    <location>
        <position position="221"/>
    </location>
    <ligand>
        <name>K(+)</name>
        <dbReference type="ChEBI" id="CHEBI:29103"/>
    </ligand>
</feature>
<feature type="binding site" evidence="12">
    <location>
        <position position="316"/>
    </location>
    <ligand>
        <name>K(+)</name>
        <dbReference type="ChEBI" id="CHEBI:29103"/>
    </ligand>
</feature>
<comment type="subcellular location">
    <subcellularLocation>
        <location evidence="1">Cell inner membrane</location>
        <topology evidence="1">Multi-pass membrane protein</topology>
    </subcellularLocation>
</comment>
<protein>
    <submittedName>
        <fullName evidence="14">Potassium transporter</fullName>
    </submittedName>
</protein>
<dbReference type="GO" id="GO:0046872">
    <property type="term" value="F:metal ion binding"/>
    <property type="evidence" value="ECO:0007669"/>
    <property type="project" value="UniProtKB-KW"/>
</dbReference>
<proteinExistence type="inferred from homology"/>
<name>A0A151CGW6_9BACT</name>
<keyword evidence="12" id="KW-0479">Metal-binding</keyword>
<feature type="binding site" evidence="12">
    <location>
        <position position="433"/>
    </location>
    <ligand>
        <name>K(+)</name>
        <dbReference type="ChEBI" id="CHEBI:29103"/>
    </ligand>
</feature>
<dbReference type="PANTHER" id="PTHR32024:SF2">
    <property type="entry name" value="TRK SYSTEM POTASSIUM UPTAKE PROTEIN TRKG-RELATED"/>
    <property type="match status" value="1"/>
</dbReference>
<dbReference type="GO" id="GO:0005886">
    <property type="term" value="C:plasma membrane"/>
    <property type="evidence" value="ECO:0007669"/>
    <property type="project" value="UniProtKB-SubCell"/>
</dbReference>
<feature type="transmembrane region" description="Helical" evidence="13">
    <location>
        <begin position="456"/>
        <end position="476"/>
    </location>
</feature>
<feature type="transmembrane region" description="Helical" evidence="13">
    <location>
        <begin position="391"/>
        <end position="415"/>
    </location>
</feature>
<evidence type="ECO:0000313" key="15">
    <source>
        <dbReference type="Proteomes" id="UP000075359"/>
    </source>
</evidence>
<feature type="transmembrane region" description="Helical" evidence="13">
    <location>
        <begin position="41"/>
        <end position="59"/>
    </location>
</feature>
<dbReference type="AlphaFoldDB" id="A0A151CGW6"/>
<feature type="transmembrane region" description="Helical" evidence="13">
    <location>
        <begin position="12"/>
        <end position="35"/>
    </location>
</feature>
<evidence type="ECO:0000256" key="12">
    <source>
        <dbReference type="PIRSR" id="PIRSR006247-1"/>
    </source>
</evidence>
<dbReference type="PANTHER" id="PTHR32024">
    <property type="entry name" value="TRK SYSTEM POTASSIUM UPTAKE PROTEIN TRKG-RELATED"/>
    <property type="match status" value="1"/>
</dbReference>
<sequence length="484" mass="53125">MDIQALKHIFKFVSVIGMALSLFLFSAIVVGWIYGEEMGRFIYFDISLFVFNAIVFAGLRNHTMKLSIKGGILSVNLIWMLLGVAGAIPLMLYTGISFADAFFESVSGFTTTGATIFTDIESLPKSILYLRSLMHWLGGMGIIVLGVGLFSLINPSGSMALFKAESTGIKMEKITPKVKDTAIRLWGIYVLFTVLDAIALKLAGMNVFDAVNHAFSTISTGGFSTRNASLGYYHSNTIVWITTFFMLISGINFLAHLKLFASGKTDGYKREEVLWYLLIFVVLSLLLGSVDVFVDYDNYFHALTHSFFTIASVLTTTGFATLDYSQWGHIAISVIFVAMLVGGNAGSTAGGVKVIRYIVLFKNIAVQLKRTLHPNAIVGVFIDGQKISSQIIASTTGFIFLFVITNMLVTLYLFARGFDAMTAVSTALATVGNIGPGFSLTGPADNYAFFSQVDKIILSIAMIIGRLEFYTVFLLFSRSFWKKF</sequence>
<keyword evidence="6" id="KW-0633">Potassium transport</keyword>
<feature type="transmembrane region" description="Helical" evidence="13">
    <location>
        <begin position="133"/>
        <end position="162"/>
    </location>
</feature>
<reference evidence="14 15" key="1">
    <citation type="submission" date="2015-11" db="EMBL/GenBank/DDBJ databases">
        <title>Draft genome of Sulfurovum riftiae 1812E, a member of the Epsilonproteobacteria isolated from the tube of the deep-sea hydrothermal vent tubewom Riftia pachyptila.</title>
        <authorList>
            <person name="Vetriani C."/>
            <person name="Giovannelli D."/>
        </authorList>
    </citation>
    <scope>NUCLEOTIDE SEQUENCE [LARGE SCALE GENOMIC DNA]</scope>
    <source>
        <strain evidence="14 15">1812E</strain>
    </source>
</reference>
<feature type="binding site" evidence="12">
    <location>
        <position position="111"/>
    </location>
    <ligand>
        <name>K(+)</name>
        <dbReference type="ChEBI" id="CHEBI:29103"/>
    </ligand>
</feature>
<keyword evidence="4" id="KW-1003">Cell membrane</keyword>
<keyword evidence="7 13" id="KW-0812">Transmembrane</keyword>
<evidence type="ECO:0000256" key="8">
    <source>
        <dbReference type="ARBA" id="ARBA00022958"/>
    </source>
</evidence>
<feature type="transmembrane region" description="Helical" evidence="13">
    <location>
        <begin position="238"/>
        <end position="261"/>
    </location>
</feature>
<evidence type="ECO:0000256" key="1">
    <source>
        <dbReference type="ARBA" id="ARBA00004429"/>
    </source>
</evidence>
<feature type="binding site" evidence="12">
    <location>
        <position position="317"/>
    </location>
    <ligand>
        <name>K(+)</name>
        <dbReference type="ChEBI" id="CHEBI:29103"/>
    </ligand>
</feature>
<feature type="transmembrane region" description="Helical" evidence="13">
    <location>
        <begin position="273"/>
        <end position="294"/>
    </location>
</feature>
<dbReference type="Proteomes" id="UP000075359">
    <property type="component" value="Unassembled WGS sequence"/>
</dbReference>
<evidence type="ECO:0000256" key="9">
    <source>
        <dbReference type="ARBA" id="ARBA00022989"/>
    </source>
</evidence>
<keyword evidence="11 13" id="KW-0472">Membrane</keyword>
<evidence type="ECO:0000313" key="14">
    <source>
        <dbReference type="EMBL" id="KYJ86778.1"/>
    </source>
</evidence>
<evidence type="ECO:0000256" key="13">
    <source>
        <dbReference type="SAM" id="Phobius"/>
    </source>
</evidence>
<gene>
    <name evidence="14" type="ORF">AS592_08095</name>
</gene>
<accession>A0A151CGW6</accession>
<dbReference type="EMBL" id="LNKT01000012">
    <property type="protein sequence ID" value="KYJ86778.1"/>
    <property type="molecule type" value="Genomic_DNA"/>
</dbReference>
<keyword evidence="5" id="KW-0997">Cell inner membrane</keyword>
<dbReference type="RefSeq" id="WP_067330132.1">
    <property type="nucleotide sequence ID" value="NZ_LNKT01000012.1"/>
</dbReference>
<dbReference type="PIRSF" id="PIRSF006247">
    <property type="entry name" value="TrkH"/>
    <property type="match status" value="1"/>
</dbReference>
<dbReference type="InterPro" id="IPR004772">
    <property type="entry name" value="TrkH"/>
</dbReference>
<comment type="similarity">
    <text evidence="2">Belongs to the TrkH potassium transport family.</text>
</comment>
<dbReference type="GO" id="GO:0015379">
    <property type="term" value="F:potassium:chloride symporter activity"/>
    <property type="evidence" value="ECO:0007669"/>
    <property type="project" value="InterPro"/>
</dbReference>
<feature type="binding site" evidence="12">
    <location>
        <position position="112"/>
    </location>
    <ligand>
        <name>K(+)</name>
        <dbReference type="ChEBI" id="CHEBI:29103"/>
    </ligand>
</feature>
<keyword evidence="10" id="KW-0406">Ion transport</keyword>
<keyword evidence="8 12" id="KW-0630">Potassium</keyword>
<keyword evidence="9 13" id="KW-1133">Transmembrane helix</keyword>
<evidence type="ECO:0000256" key="5">
    <source>
        <dbReference type="ARBA" id="ARBA00022519"/>
    </source>
</evidence>
<feature type="transmembrane region" description="Helical" evidence="13">
    <location>
        <begin position="327"/>
        <end position="346"/>
    </location>
</feature>
<evidence type="ECO:0000256" key="4">
    <source>
        <dbReference type="ARBA" id="ARBA00022475"/>
    </source>
</evidence>
<dbReference type="Pfam" id="PF02386">
    <property type="entry name" value="TrkH"/>
    <property type="match status" value="1"/>
</dbReference>
<organism evidence="14 15">
    <name type="scientific">Sulfurovum riftiae</name>
    <dbReference type="NCBI Taxonomy" id="1630136"/>
    <lineage>
        <taxon>Bacteria</taxon>
        <taxon>Pseudomonadati</taxon>
        <taxon>Campylobacterota</taxon>
        <taxon>Epsilonproteobacteria</taxon>
        <taxon>Campylobacterales</taxon>
        <taxon>Sulfurovaceae</taxon>
        <taxon>Sulfurovum</taxon>
    </lineage>
</organism>
<comment type="caution">
    <text evidence="14">The sequence shown here is derived from an EMBL/GenBank/DDBJ whole genome shotgun (WGS) entry which is preliminary data.</text>
</comment>
<keyword evidence="3" id="KW-0813">Transport</keyword>
<evidence type="ECO:0000256" key="6">
    <source>
        <dbReference type="ARBA" id="ARBA00022538"/>
    </source>
</evidence>
<evidence type="ECO:0000256" key="11">
    <source>
        <dbReference type="ARBA" id="ARBA00023136"/>
    </source>
</evidence>